<feature type="domain" description="G" evidence="4">
    <location>
        <begin position="2"/>
        <end position="104"/>
    </location>
</feature>
<gene>
    <name evidence="6" type="ORF">METZ01_LOCUS86399</name>
</gene>
<dbReference type="InterPro" id="IPR012676">
    <property type="entry name" value="TGS-like"/>
</dbReference>
<evidence type="ECO:0000259" key="4">
    <source>
        <dbReference type="Pfam" id="PF01926"/>
    </source>
</evidence>
<accession>A0A381UZL4</accession>
<dbReference type="Gene3D" id="1.10.150.300">
    <property type="entry name" value="TGS-like domain"/>
    <property type="match status" value="1"/>
</dbReference>
<dbReference type="GO" id="GO:0005525">
    <property type="term" value="F:GTP binding"/>
    <property type="evidence" value="ECO:0007669"/>
    <property type="project" value="InterPro"/>
</dbReference>
<evidence type="ECO:0000256" key="2">
    <source>
        <dbReference type="ARBA" id="ARBA00022741"/>
    </source>
</evidence>
<dbReference type="InterPro" id="IPR006073">
    <property type="entry name" value="GTP-bd"/>
</dbReference>
<keyword evidence="2" id="KW-0547">Nucleotide-binding</keyword>
<proteinExistence type="predicted"/>
<protein>
    <recommendedName>
        <fullName evidence="7">TGS domain-containing protein</fullName>
    </recommendedName>
</protein>
<dbReference type="GO" id="GO:0005737">
    <property type="term" value="C:cytoplasm"/>
    <property type="evidence" value="ECO:0007669"/>
    <property type="project" value="TreeGrafter"/>
</dbReference>
<sequence length="346" mass="38190">MKIGLVGFAGSGKTTVFNTMTGLDAPVGYGGEMRLGTVRVPDERVDSLSDTFSPKKTTHAEIAFCDIPGEYGAENTGLSPRSLQQIRNQEALCLVIRDFEGPTAEGEPDPLADLEAFHTESVFADLTIVESRLERARKEQASTLEIATFEKALATLEEERPLRSVPEDAMDRGILKGYGLLTDRPLLVVINRAEERASEPLPDTLEQRFHELHAAGLSLSASIEADIASMDPENQADFLNDLGLKTSALDRFIRTAYRLLDLISFFTVGEDEVRAWTVTRGTHARRAAGKIHSDLERGFIRAEVTPYDIFNEYRSEAAVKAAGKLQIEGQDYIVTDGDIMHVRFNV</sequence>
<evidence type="ECO:0000259" key="5">
    <source>
        <dbReference type="Pfam" id="PF06071"/>
    </source>
</evidence>
<dbReference type="SUPFAM" id="SSF81271">
    <property type="entry name" value="TGS-like"/>
    <property type="match status" value="1"/>
</dbReference>
<dbReference type="Pfam" id="PF06071">
    <property type="entry name" value="YchF-GTPase_C"/>
    <property type="match status" value="1"/>
</dbReference>
<evidence type="ECO:0000256" key="1">
    <source>
        <dbReference type="ARBA" id="ARBA00022723"/>
    </source>
</evidence>
<dbReference type="InterPro" id="IPR023192">
    <property type="entry name" value="TGS-like_dom_sf"/>
</dbReference>
<dbReference type="InterPro" id="IPR013029">
    <property type="entry name" value="YchF_C"/>
</dbReference>
<evidence type="ECO:0000313" key="6">
    <source>
        <dbReference type="EMBL" id="SVA33545.1"/>
    </source>
</evidence>
<dbReference type="Pfam" id="PF01926">
    <property type="entry name" value="MMR_HSR1"/>
    <property type="match status" value="1"/>
</dbReference>
<dbReference type="SUPFAM" id="SSF52540">
    <property type="entry name" value="P-loop containing nucleoside triphosphate hydrolases"/>
    <property type="match status" value="1"/>
</dbReference>
<dbReference type="PANTHER" id="PTHR23305">
    <property type="entry name" value="OBG GTPASE FAMILY"/>
    <property type="match status" value="1"/>
</dbReference>
<name>A0A381UZL4_9ZZZZ</name>
<keyword evidence="3" id="KW-0067">ATP-binding</keyword>
<dbReference type="Gene3D" id="3.40.50.300">
    <property type="entry name" value="P-loop containing nucleotide triphosphate hydrolases"/>
    <property type="match status" value="1"/>
</dbReference>
<evidence type="ECO:0008006" key="7">
    <source>
        <dbReference type="Google" id="ProtNLM"/>
    </source>
</evidence>
<dbReference type="FunFam" id="3.10.20.30:FF:000001">
    <property type="entry name" value="Ribosome-binding ATPase YchF"/>
    <property type="match status" value="1"/>
</dbReference>
<dbReference type="PIRSF" id="PIRSF006641">
    <property type="entry name" value="CHP00092"/>
    <property type="match status" value="1"/>
</dbReference>
<dbReference type="Gene3D" id="3.10.20.30">
    <property type="match status" value="1"/>
</dbReference>
<dbReference type="InterPro" id="IPR004396">
    <property type="entry name" value="ATPase_YchF/OLA1"/>
</dbReference>
<dbReference type="EMBL" id="UINC01007476">
    <property type="protein sequence ID" value="SVA33545.1"/>
    <property type="molecule type" value="Genomic_DNA"/>
</dbReference>
<reference evidence="6" key="1">
    <citation type="submission" date="2018-05" db="EMBL/GenBank/DDBJ databases">
        <authorList>
            <person name="Lanie J.A."/>
            <person name="Ng W.-L."/>
            <person name="Kazmierczak K.M."/>
            <person name="Andrzejewski T.M."/>
            <person name="Davidsen T.M."/>
            <person name="Wayne K.J."/>
            <person name="Tettelin H."/>
            <person name="Glass J.I."/>
            <person name="Rusch D."/>
            <person name="Podicherti R."/>
            <person name="Tsui H.-C.T."/>
            <person name="Winkler M.E."/>
        </authorList>
    </citation>
    <scope>NUCLEOTIDE SEQUENCE</scope>
</reference>
<keyword evidence="1" id="KW-0479">Metal-binding</keyword>
<dbReference type="InterPro" id="IPR027417">
    <property type="entry name" value="P-loop_NTPase"/>
</dbReference>
<feature type="domain" description="YchF C-terminal" evidence="5">
    <location>
        <begin position="262"/>
        <end position="345"/>
    </location>
</feature>
<dbReference type="PANTHER" id="PTHR23305:SF18">
    <property type="entry name" value="OBG-TYPE G DOMAIN-CONTAINING PROTEIN"/>
    <property type="match status" value="1"/>
</dbReference>
<organism evidence="6">
    <name type="scientific">marine metagenome</name>
    <dbReference type="NCBI Taxonomy" id="408172"/>
    <lineage>
        <taxon>unclassified sequences</taxon>
        <taxon>metagenomes</taxon>
        <taxon>ecological metagenomes</taxon>
    </lineage>
</organism>
<dbReference type="InterPro" id="IPR012675">
    <property type="entry name" value="Beta-grasp_dom_sf"/>
</dbReference>
<dbReference type="GO" id="GO:0016887">
    <property type="term" value="F:ATP hydrolysis activity"/>
    <property type="evidence" value="ECO:0007669"/>
    <property type="project" value="InterPro"/>
</dbReference>
<dbReference type="AlphaFoldDB" id="A0A381UZL4"/>
<evidence type="ECO:0000256" key="3">
    <source>
        <dbReference type="ARBA" id="ARBA00022840"/>
    </source>
</evidence>
<dbReference type="GO" id="GO:0046872">
    <property type="term" value="F:metal ion binding"/>
    <property type="evidence" value="ECO:0007669"/>
    <property type="project" value="UniProtKB-KW"/>
</dbReference>
<dbReference type="CDD" id="cd04867">
    <property type="entry name" value="TGS_YchF_OLA1"/>
    <property type="match status" value="1"/>
</dbReference>
<dbReference type="GO" id="GO:0005524">
    <property type="term" value="F:ATP binding"/>
    <property type="evidence" value="ECO:0007669"/>
    <property type="project" value="UniProtKB-KW"/>
</dbReference>